<name>A0A245ZDG0_9SPHN</name>
<protein>
    <submittedName>
        <fullName evidence="1">Uncharacterized protein</fullName>
    </submittedName>
</protein>
<keyword evidence="2" id="KW-1185">Reference proteome</keyword>
<dbReference type="Proteomes" id="UP000197783">
    <property type="component" value="Unassembled WGS sequence"/>
</dbReference>
<dbReference type="RefSeq" id="WP_169715766.1">
    <property type="nucleotide sequence ID" value="NZ_NBBJ01000010.1"/>
</dbReference>
<sequence>MTLLAFESFDDRAREEYFDADRFCPRRVFVQNGADGVGIKTKAFSHIVSGTA</sequence>
<accession>A0A245ZDG0</accession>
<proteinExistence type="predicted"/>
<dbReference type="EMBL" id="NBBJ01000010">
    <property type="protein sequence ID" value="OWK27717.1"/>
    <property type="molecule type" value="Genomic_DNA"/>
</dbReference>
<comment type="caution">
    <text evidence="1">The sequence shown here is derived from an EMBL/GenBank/DDBJ whole genome shotgun (WGS) entry which is preliminary data.</text>
</comment>
<evidence type="ECO:0000313" key="1">
    <source>
        <dbReference type="EMBL" id="OWK27717.1"/>
    </source>
</evidence>
<reference evidence="1 2" key="1">
    <citation type="submission" date="2017-03" db="EMBL/GenBank/DDBJ databases">
        <title>Genome sequence of Sphingomonas mucosissima DSM 17494.</title>
        <authorList>
            <person name="Poehlein A."/>
            <person name="Wuebbeler J.H."/>
            <person name="Steinbuechel A."/>
            <person name="Daniel R."/>
        </authorList>
    </citation>
    <scope>NUCLEOTIDE SEQUENCE [LARGE SCALE GENOMIC DNA]</scope>
    <source>
        <strain evidence="1 2">DSM 17494</strain>
    </source>
</reference>
<gene>
    <name evidence="1" type="ORF">SPMU_33590</name>
</gene>
<evidence type="ECO:0000313" key="2">
    <source>
        <dbReference type="Proteomes" id="UP000197783"/>
    </source>
</evidence>
<dbReference type="AlphaFoldDB" id="A0A245ZDG0"/>
<organism evidence="1 2">
    <name type="scientific">Sphingomonas mucosissima</name>
    <dbReference type="NCBI Taxonomy" id="370959"/>
    <lineage>
        <taxon>Bacteria</taxon>
        <taxon>Pseudomonadati</taxon>
        <taxon>Pseudomonadota</taxon>
        <taxon>Alphaproteobacteria</taxon>
        <taxon>Sphingomonadales</taxon>
        <taxon>Sphingomonadaceae</taxon>
        <taxon>Sphingomonas</taxon>
    </lineage>
</organism>